<dbReference type="PIRSF" id="PIRSF000193">
    <property type="entry name" value="Pyrrol-5-carb_rd"/>
    <property type="match status" value="1"/>
</dbReference>
<dbReference type="InterPro" id="IPR000304">
    <property type="entry name" value="Pyrroline-COOH_reductase"/>
</dbReference>
<gene>
    <name evidence="11" type="ORF">METZ01_LOCUS158233</name>
</gene>
<name>A0A382AVB8_9ZZZZ</name>
<dbReference type="SUPFAM" id="SSF51735">
    <property type="entry name" value="NAD(P)-binding Rossmann-fold domains"/>
    <property type="match status" value="1"/>
</dbReference>
<feature type="domain" description="Pyrroline-5-carboxylate reductase dimerisation" evidence="10">
    <location>
        <begin position="164"/>
        <end position="268"/>
    </location>
</feature>
<evidence type="ECO:0000256" key="3">
    <source>
        <dbReference type="ARBA" id="ARBA00022490"/>
    </source>
</evidence>
<dbReference type="InterPro" id="IPR008927">
    <property type="entry name" value="6-PGluconate_DH-like_C_sf"/>
</dbReference>
<sequence length="271" mass="27782">VNETPIIGFIGAGRMAAALARGFVDSGLVAPENLIASDPVPTGRKAFGQAVGCETTDSNAEVLAKAKVIFLAFKPHQLDEATETVRDQFDGSYLVISILAGVRLAKLDEACGGLARVVRVMPNTPALVGEGACGYALGQAATADDGELVKRLLCAVGVAYEVKESLIDAVTGLSGSGPAYGYTIIEALSDGGVAAGLSRDTATRLAAQTMLGAAKMVLETGKHPGELKDMVCSPGGTTIEGVHELEEGGVRNALINAVRSATERAVELGQE</sequence>
<dbReference type="InterPro" id="IPR029036">
    <property type="entry name" value="P5CR_dimer"/>
</dbReference>
<keyword evidence="7" id="KW-0560">Oxidoreductase</keyword>
<dbReference type="Gene3D" id="1.10.3730.10">
    <property type="entry name" value="ProC C-terminal domain-like"/>
    <property type="match status" value="1"/>
</dbReference>
<dbReference type="GO" id="GO:0005737">
    <property type="term" value="C:cytoplasm"/>
    <property type="evidence" value="ECO:0007669"/>
    <property type="project" value="UniProtKB-SubCell"/>
</dbReference>
<protein>
    <recommendedName>
        <fullName evidence="12">Pyrroline-5-carboxylate reductase</fullName>
    </recommendedName>
</protein>
<evidence type="ECO:0000259" key="10">
    <source>
        <dbReference type="Pfam" id="PF14748"/>
    </source>
</evidence>
<keyword evidence="4" id="KW-0028">Amino-acid biosynthesis</keyword>
<dbReference type="NCBIfam" id="TIGR00112">
    <property type="entry name" value="proC"/>
    <property type="match status" value="1"/>
</dbReference>
<dbReference type="Pfam" id="PF03807">
    <property type="entry name" value="F420_oxidored"/>
    <property type="match status" value="1"/>
</dbReference>
<organism evidence="11">
    <name type="scientific">marine metagenome</name>
    <dbReference type="NCBI Taxonomy" id="408172"/>
    <lineage>
        <taxon>unclassified sequences</taxon>
        <taxon>metagenomes</taxon>
        <taxon>ecological metagenomes</taxon>
    </lineage>
</organism>
<keyword evidence="6" id="KW-0521">NADP</keyword>
<keyword evidence="5" id="KW-0641">Proline biosynthesis</keyword>
<dbReference type="AlphaFoldDB" id="A0A382AVB8"/>
<reference evidence="11" key="1">
    <citation type="submission" date="2018-05" db="EMBL/GenBank/DDBJ databases">
        <authorList>
            <person name="Lanie J.A."/>
            <person name="Ng W.-L."/>
            <person name="Kazmierczak K.M."/>
            <person name="Andrzejewski T.M."/>
            <person name="Davidsen T.M."/>
            <person name="Wayne K.J."/>
            <person name="Tettelin H."/>
            <person name="Glass J.I."/>
            <person name="Rusch D."/>
            <person name="Podicherti R."/>
            <person name="Tsui H.-C.T."/>
            <person name="Winkler M.E."/>
        </authorList>
    </citation>
    <scope>NUCLEOTIDE SEQUENCE</scope>
</reference>
<dbReference type="Pfam" id="PF14748">
    <property type="entry name" value="P5CR_dimer"/>
    <property type="match status" value="1"/>
</dbReference>
<dbReference type="PANTHER" id="PTHR11645:SF0">
    <property type="entry name" value="PYRROLINE-5-CARBOXYLATE REDUCTASE 3"/>
    <property type="match status" value="1"/>
</dbReference>
<evidence type="ECO:0000256" key="1">
    <source>
        <dbReference type="ARBA" id="ARBA00004496"/>
    </source>
</evidence>
<dbReference type="PROSITE" id="PS00521">
    <property type="entry name" value="P5CR"/>
    <property type="match status" value="1"/>
</dbReference>
<evidence type="ECO:0008006" key="12">
    <source>
        <dbReference type="Google" id="ProtNLM"/>
    </source>
</evidence>
<evidence type="ECO:0000256" key="8">
    <source>
        <dbReference type="ARBA" id="ARBA00029440"/>
    </source>
</evidence>
<feature type="domain" description="Pyrroline-5-carboxylate reductase catalytic N-terminal" evidence="9">
    <location>
        <begin position="7"/>
        <end position="101"/>
    </location>
</feature>
<dbReference type="GO" id="GO:0055129">
    <property type="term" value="P:L-proline biosynthetic process"/>
    <property type="evidence" value="ECO:0007669"/>
    <property type="project" value="TreeGrafter"/>
</dbReference>
<feature type="non-terminal residue" evidence="11">
    <location>
        <position position="1"/>
    </location>
</feature>
<comment type="subcellular location">
    <subcellularLocation>
        <location evidence="1">Cytoplasm</location>
    </subcellularLocation>
</comment>
<dbReference type="InterPro" id="IPR053790">
    <property type="entry name" value="P5CR-like_CS"/>
</dbReference>
<evidence type="ECO:0000256" key="6">
    <source>
        <dbReference type="ARBA" id="ARBA00022857"/>
    </source>
</evidence>
<dbReference type="FunFam" id="3.40.50.720:FF:000190">
    <property type="entry name" value="Pyrroline-5-carboxylate reductase"/>
    <property type="match status" value="1"/>
</dbReference>
<dbReference type="InterPro" id="IPR028939">
    <property type="entry name" value="P5C_Rdtase_cat_N"/>
</dbReference>
<keyword evidence="3" id="KW-0963">Cytoplasm</keyword>
<evidence type="ECO:0000256" key="2">
    <source>
        <dbReference type="ARBA" id="ARBA00005525"/>
    </source>
</evidence>
<dbReference type="HAMAP" id="MF_01925">
    <property type="entry name" value="P5C_reductase"/>
    <property type="match status" value="1"/>
</dbReference>
<comment type="pathway">
    <text evidence="8">Amino-acid biosynthesis.</text>
</comment>
<dbReference type="SUPFAM" id="SSF48179">
    <property type="entry name" value="6-phosphogluconate dehydrogenase C-terminal domain-like"/>
    <property type="match status" value="1"/>
</dbReference>
<dbReference type="EMBL" id="UINC01026969">
    <property type="protein sequence ID" value="SVB05379.1"/>
    <property type="molecule type" value="Genomic_DNA"/>
</dbReference>
<dbReference type="InterPro" id="IPR036291">
    <property type="entry name" value="NAD(P)-bd_dom_sf"/>
</dbReference>
<evidence type="ECO:0000256" key="7">
    <source>
        <dbReference type="ARBA" id="ARBA00023002"/>
    </source>
</evidence>
<dbReference type="PANTHER" id="PTHR11645">
    <property type="entry name" value="PYRROLINE-5-CARBOXYLATE REDUCTASE"/>
    <property type="match status" value="1"/>
</dbReference>
<dbReference type="Gene3D" id="3.40.50.720">
    <property type="entry name" value="NAD(P)-binding Rossmann-like Domain"/>
    <property type="match status" value="1"/>
</dbReference>
<evidence type="ECO:0000256" key="5">
    <source>
        <dbReference type="ARBA" id="ARBA00022650"/>
    </source>
</evidence>
<comment type="similarity">
    <text evidence="2">Belongs to the pyrroline-5-carboxylate reductase family.</text>
</comment>
<accession>A0A382AVB8</accession>
<evidence type="ECO:0000259" key="9">
    <source>
        <dbReference type="Pfam" id="PF03807"/>
    </source>
</evidence>
<dbReference type="FunFam" id="1.10.3730.10:FF:000001">
    <property type="entry name" value="Pyrroline-5-carboxylate reductase"/>
    <property type="match status" value="1"/>
</dbReference>
<evidence type="ECO:0000313" key="11">
    <source>
        <dbReference type="EMBL" id="SVB05379.1"/>
    </source>
</evidence>
<dbReference type="GO" id="GO:0004735">
    <property type="term" value="F:pyrroline-5-carboxylate reductase activity"/>
    <property type="evidence" value="ECO:0007669"/>
    <property type="project" value="InterPro"/>
</dbReference>
<proteinExistence type="inferred from homology"/>
<evidence type="ECO:0000256" key="4">
    <source>
        <dbReference type="ARBA" id="ARBA00022605"/>
    </source>
</evidence>